<feature type="region of interest" description="Disordered" evidence="1">
    <location>
        <begin position="165"/>
        <end position="193"/>
    </location>
</feature>
<feature type="compositionally biased region" description="Basic and acidic residues" evidence="1">
    <location>
        <begin position="176"/>
        <end position="190"/>
    </location>
</feature>
<dbReference type="InterPro" id="IPR046796">
    <property type="entry name" value="Transposase_32_dom"/>
</dbReference>
<evidence type="ECO:0000256" key="1">
    <source>
        <dbReference type="SAM" id="MobiDB-lite"/>
    </source>
</evidence>
<evidence type="ECO:0000313" key="4">
    <source>
        <dbReference type="RefSeq" id="XP_052111609.1"/>
    </source>
</evidence>
<evidence type="ECO:0000259" key="2">
    <source>
        <dbReference type="Pfam" id="PF20167"/>
    </source>
</evidence>
<name>A0A9C6TJ92_ARADU</name>
<organism evidence="3 4">
    <name type="scientific">Arachis duranensis</name>
    <name type="common">Wild peanut</name>
    <dbReference type="NCBI Taxonomy" id="130453"/>
    <lineage>
        <taxon>Eukaryota</taxon>
        <taxon>Viridiplantae</taxon>
        <taxon>Streptophyta</taxon>
        <taxon>Embryophyta</taxon>
        <taxon>Tracheophyta</taxon>
        <taxon>Spermatophyta</taxon>
        <taxon>Magnoliopsida</taxon>
        <taxon>eudicotyledons</taxon>
        <taxon>Gunneridae</taxon>
        <taxon>Pentapetalae</taxon>
        <taxon>rosids</taxon>
        <taxon>fabids</taxon>
        <taxon>Fabales</taxon>
        <taxon>Fabaceae</taxon>
        <taxon>Papilionoideae</taxon>
        <taxon>50 kb inversion clade</taxon>
        <taxon>dalbergioids sensu lato</taxon>
        <taxon>Dalbergieae</taxon>
        <taxon>Pterocarpus clade</taxon>
        <taxon>Arachis</taxon>
    </lineage>
</organism>
<dbReference type="GeneID" id="127742975"/>
<evidence type="ECO:0000313" key="3">
    <source>
        <dbReference type="Proteomes" id="UP000515211"/>
    </source>
</evidence>
<gene>
    <name evidence="4" type="primary">LOC127742975</name>
</gene>
<dbReference type="AlphaFoldDB" id="A0A9C6TJ92"/>
<dbReference type="KEGG" id="adu:127742975"/>
<proteinExistence type="predicted"/>
<protein>
    <submittedName>
        <fullName evidence="4">Uncharacterized protein LOC127742975</fullName>
    </submittedName>
</protein>
<feature type="domain" description="Putative plant transposon protein" evidence="2">
    <location>
        <begin position="21"/>
        <end position="138"/>
    </location>
</feature>
<reference evidence="4" key="2">
    <citation type="submission" date="2025-08" db="UniProtKB">
        <authorList>
            <consortium name="RefSeq"/>
        </authorList>
    </citation>
    <scope>IDENTIFICATION</scope>
    <source>
        <tissue evidence="4">Whole plant</tissue>
    </source>
</reference>
<keyword evidence="3" id="KW-1185">Reference proteome</keyword>
<sequence>MKTLHLRSPYLDMLSYQARTSNGPDNDELEEIVNDMCVIRSDWERYSDKRPRFIRRRDLILEVKGWFELVRRSILPASNNYEVNIARATMVHCLMKGGDINVHKIIAEGIQDAVEKNDPSAQLWYPSTILRLCMKAKVIFEDSNPKWVNPGRLVLQRITFLAPTQQQRRPQIRKRTSQEEHHQEEPHQEEYQQEEYYDPSNINLNHIQGAIEDLARSYMEGQEQQLPVQSQRMDRQEELLSNWMNQQREWQKQQMEQQQEHYSQLTEAIDKPLFYGLRPKLFQFLQLEDPFFTSSSAVEV</sequence>
<dbReference type="RefSeq" id="XP_052111609.1">
    <property type="nucleotide sequence ID" value="XM_052255649.1"/>
</dbReference>
<reference evidence="3" key="1">
    <citation type="journal article" date="2016" name="Nat. Genet.">
        <title>The genome sequences of Arachis duranensis and Arachis ipaensis, the diploid ancestors of cultivated peanut.</title>
        <authorList>
            <person name="Bertioli D.J."/>
            <person name="Cannon S.B."/>
            <person name="Froenicke L."/>
            <person name="Huang G."/>
            <person name="Farmer A.D."/>
            <person name="Cannon E.K."/>
            <person name="Liu X."/>
            <person name="Gao D."/>
            <person name="Clevenger J."/>
            <person name="Dash S."/>
            <person name="Ren L."/>
            <person name="Moretzsohn M.C."/>
            <person name="Shirasawa K."/>
            <person name="Huang W."/>
            <person name="Vidigal B."/>
            <person name="Abernathy B."/>
            <person name="Chu Y."/>
            <person name="Niederhuth C.E."/>
            <person name="Umale P."/>
            <person name="Araujo A.C."/>
            <person name="Kozik A."/>
            <person name="Kim K.D."/>
            <person name="Burow M.D."/>
            <person name="Varshney R.K."/>
            <person name="Wang X."/>
            <person name="Zhang X."/>
            <person name="Barkley N."/>
            <person name="Guimaraes P.M."/>
            <person name="Isobe S."/>
            <person name="Guo B."/>
            <person name="Liao B."/>
            <person name="Stalker H.T."/>
            <person name="Schmitz R.J."/>
            <person name="Scheffler B.E."/>
            <person name="Leal-Bertioli S.C."/>
            <person name="Xun X."/>
            <person name="Jackson S.A."/>
            <person name="Michelmore R."/>
            <person name="Ozias-Akins P."/>
        </authorList>
    </citation>
    <scope>NUCLEOTIDE SEQUENCE [LARGE SCALE GENOMIC DNA]</scope>
    <source>
        <strain evidence="3">cv. V14167</strain>
    </source>
</reference>
<dbReference type="Pfam" id="PF20167">
    <property type="entry name" value="Transposase_32"/>
    <property type="match status" value="1"/>
</dbReference>
<accession>A0A9C6TJ92</accession>
<dbReference type="Proteomes" id="UP000515211">
    <property type="component" value="Chromosome 10"/>
</dbReference>